<proteinExistence type="predicted"/>
<evidence type="ECO:0000313" key="3">
    <source>
        <dbReference type="Proteomes" id="UP000419144"/>
    </source>
</evidence>
<evidence type="ECO:0000313" key="2">
    <source>
        <dbReference type="EMBL" id="GET88411.1"/>
    </source>
</evidence>
<name>A0A640KGT2_LEITA</name>
<feature type="compositionally biased region" description="Basic and acidic residues" evidence="1">
    <location>
        <begin position="251"/>
        <end position="266"/>
    </location>
</feature>
<dbReference type="VEuPathDB" id="TriTrypDB:LtaPh_2117100"/>
<protein>
    <submittedName>
        <fullName evidence="2">Uncharacterized protein</fullName>
    </submittedName>
</protein>
<feature type="region of interest" description="Disordered" evidence="1">
    <location>
        <begin position="1"/>
        <end position="33"/>
    </location>
</feature>
<dbReference type="OrthoDB" id="266011at2759"/>
<feature type="region of interest" description="Disordered" evidence="1">
    <location>
        <begin position="746"/>
        <end position="773"/>
    </location>
</feature>
<organism evidence="2 3">
    <name type="scientific">Leishmania tarentolae</name>
    <name type="common">Sauroleishmania tarentolae</name>
    <dbReference type="NCBI Taxonomy" id="5689"/>
    <lineage>
        <taxon>Eukaryota</taxon>
        <taxon>Discoba</taxon>
        <taxon>Euglenozoa</taxon>
        <taxon>Kinetoplastea</taxon>
        <taxon>Metakinetoplastina</taxon>
        <taxon>Trypanosomatida</taxon>
        <taxon>Trypanosomatidae</taxon>
        <taxon>Leishmaniinae</taxon>
        <taxon>Leishmania</taxon>
        <taxon>lizard Leishmania</taxon>
    </lineage>
</organism>
<feature type="compositionally biased region" description="Low complexity" evidence="1">
    <location>
        <begin position="445"/>
        <end position="460"/>
    </location>
</feature>
<accession>A0A640KGT2</accession>
<feature type="compositionally biased region" description="Low complexity" evidence="1">
    <location>
        <begin position="1"/>
        <end position="14"/>
    </location>
</feature>
<dbReference type="Proteomes" id="UP000419144">
    <property type="component" value="Unassembled WGS sequence"/>
</dbReference>
<gene>
    <name evidence="2" type="ORF">LtaPh_2117100</name>
</gene>
<feature type="region of interest" description="Disordered" evidence="1">
    <location>
        <begin position="895"/>
        <end position="918"/>
    </location>
</feature>
<feature type="compositionally biased region" description="Polar residues" evidence="1">
    <location>
        <begin position="373"/>
        <end position="382"/>
    </location>
</feature>
<sequence>MKGSATASAAEAAAGGDGCGYHHGHHRHDGTAPRRTDVAQHTCFYFTVFFSNNPPIFHSNRIQPERLSIATVVPTSTSWEEVRQAANRVSSISHSAAADGSARSTSPSSPSSPCTGCQHRYWKTVFGESEIDRTARPVLGRPHATAFYAARARAEEDRDGAPVVVGDYRSATSTVEEVPQQTLQNVAFPTAFGSCGGAGVLPVRICGRRTPSVSVGSSPKMVLPAAAALPRTSPQKQQPPRPQFSSAAETRISRDSDAEKSTRDESSDCAQKCVVEGLSMSAVTKNLRSPFSTTCTLPLGGIATLGKDTPPTATATGALTSPDHFKLMSPTARWENEGAAAVHSVHSEATTHSTITTESREQMRRERTRPPTLHTSTDTLINTDKGESPPLLQQPLRNKPTSTTAPDAALSASPVTPAPATHGASTVINGIALHPAASTSADSRTTISTTGPTTLPGSTPMQEGPPWNMKVEEVRSAKGELRYYRIILTASFAALVTTHVGLMHSMQTRNAATALVVLCPPCGLHFRFLLHHVDVLRSVLNRTTEFAMRTVQRFFSLLYSPTQKPKGSQQTILKSIAALLEAHPEGLETYRAVKTELTNALHLRFPLPVLTPATSAWAVPMLIRSSLFNARTRSSTRRVSATVFGGLTDSSSRLANRPSADDASPSVGNRCGATMAPSGSACSSPLLFDEILYEATSFVREYSEDFASAFICGLLSLAEGAVSGAGPCFWRRGSDNASVTAGATAAAPDVSGASPLPSGAENRSSPKTVREASPYCSGGGGVAATPSTSGAAWLSPYAAYWSSITYKGDPMHSGEDSIINFGKPTPITLESYGHTGTGSCNVERLHVDAAFTAHASASNISASKLVLSPLKADLSRPAETTPCSPKLHFLSEENGTEAAADPAAHLSSPGDGATAVPPTSKALPSLVVSEEKLFAPATDTAMASGCVASNDSASVRLRSRENSPHSPAEPRITTALTGAPAAAAAAPPLPLKAAGNSTTPSIAKEDEYLLHRGRLGRVVIFSRDAVLARRLLVLAAFLWKGEGCGAVTSGSLAARSGAPGRVGASEQQRVARSAAEDVALRNQEAQHMYETAVAAAVSSAEYPNVPIQWVAEEFSEACLSSLCSRFSPENALLVVVPRQLHCRRLYLRKYVTGTTVLIEEHSGRGAKICTTPFPFCCSISKQVTVQPDPTVRILLREACSLHQSSHGTVRFADVFQRMIGWLHWQSAAAVLSQTAISLQSLSAATAANGSLLKRLFSSDAMSPSSDISIRSASASFGARDNNKGSHMTTPVRTSPEVRLTRSTNKSVSSLAYHYDSSWEPESMEENLLPGSMGAAGGWACSASACSSAAAGGPATAKTPALRAGHMPATSKLLASHGLFQPPSAFTSGSPRIASPVKKAPFRLFQWLRSSPTSPSAATTQSHSILSPATLSQMHSAEGVVGGQLQRLLAGGDDDEDGLTLACCSPRMKDRSPCWGEDGG</sequence>
<feature type="region of interest" description="Disordered" evidence="1">
    <location>
        <begin position="1278"/>
        <end position="1300"/>
    </location>
</feature>
<feature type="region of interest" description="Disordered" evidence="1">
    <location>
        <begin position="344"/>
        <end position="421"/>
    </location>
</feature>
<dbReference type="PANTHER" id="PTHR48447">
    <property type="entry name" value="REVERSE TRANSCRIPTASE ZINC-BINDING DOMAIN-CONTAINING PROTEIN"/>
    <property type="match status" value="1"/>
</dbReference>
<feature type="region of interest" description="Disordered" evidence="1">
    <location>
        <begin position="437"/>
        <end position="466"/>
    </location>
</feature>
<feature type="region of interest" description="Disordered" evidence="1">
    <location>
        <begin position="229"/>
        <end position="269"/>
    </location>
</feature>
<feature type="compositionally biased region" description="Polar residues" evidence="1">
    <location>
        <begin position="395"/>
        <end position="405"/>
    </location>
</feature>
<evidence type="ECO:0000256" key="1">
    <source>
        <dbReference type="SAM" id="MobiDB-lite"/>
    </source>
</evidence>
<comment type="caution">
    <text evidence="2">The sequence shown here is derived from an EMBL/GenBank/DDBJ whole genome shotgun (WGS) entry which is preliminary data.</text>
</comment>
<keyword evidence="3" id="KW-1185">Reference proteome</keyword>
<dbReference type="PANTHER" id="PTHR48447:SF1">
    <property type="entry name" value="REVERSE TRANSCRIPTASE ZINC-BINDING DOMAIN-CONTAINING PROTEIN"/>
    <property type="match status" value="1"/>
</dbReference>
<feature type="compositionally biased region" description="Low complexity" evidence="1">
    <location>
        <begin position="104"/>
        <end position="113"/>
    </location>
</feature>
<feature type="compositionally biased region" description="Basic and acidic residues" evidence="1">
    <location>
        <begin position="358"/>
        <end position="369"/>
    </location>
</feature>
<feature type="region of interest" description="Disordered" evidence="1">
    <location>
        <begin position="90"/>
        <end position="115"/>
    </location>
</feature>
<reference evidence="2" key="1">
    <citation type="submission" date="2019-11" db="EMBL/GenBank/DDBJ databases">
        <title>Leishmania tarentolae CDS.</title>
        <authorList>
            <person name="Goto Y."/>
            <person name="Yamagishi J."/>
        </authorList>
    </citation>
    <scope>NUCLEOTIDE SEQUENCE [LARGE SCALE GENOMIC DNA]</scope>
    <source>
        <strain evidence="2">Parrot Tar II</strain>
    </source>
</reference>
<dbReference type="EMBL" id="BLBS01000028">
    <property type="protein sequence ID" value="GET88411.1"/>
    <property type="molecule type" value="Genomic_DNA"/>
</dbReference>
<feature type="compositionally biased region" description="Polar residues" evidence="1">
    <location>
        <begin position="347"/>
        <end position="357"/>
    </location>
</feature>